<dbReference type="PANTHER" id="PTHR30461">
    <property type="entry name" value="DNA-INVERTASE FROM LAMBDOID PROPHAGE"/>
    <property type="match status" value="1"/>
</dbReference>
<protein>
    <recommendedName>
        <fullName evidence="3">Resolvase/invertase-type recombinase catalytic domain-containing protein</fullName>
    </recommendedName>
</protein>
<evidence type="ECO:0000313" key="4">
    <source>
        <dbReference type="EMBL" id="QHT01325.1"/>
    </source>
</evidence>
<dbReference type="Pfam" id="PF00239">
    <property type="entry name" value="Resolvase"/>
    <property type="match status" value="1"/>
</dbReference>
<accession>A0A6C0CCE0</accession>
<dbReference type="AlphaFoldDB" id="A0A6C0CCE0"/>
<feature type="domain" description="Resolvase/invertase-type recombinase catalytic" evidence="3">
    <location>
        <begin position="15"/>
        <end position="148"/>
    </location>
</feature>
<sequence length="148" mass="17758">MTILFLIFLNYQNLCNVIYAHVSTYKQRKDLRHQIDFLSQFCSNNNFDIDHVYSDISSGMNIDCPDFSVMLDLVFKHKIKNIFISNKDRLTRLSFITLESIFKKFGTNIIVVNKDSDHKYGDFFDEIISIMHYFSTKQYSNRRKFYRF</sequence>
<dbReference type="SMART" id="SM00857">
    <property type="entry name" value="Resolvase"/>
    <property type="match status" value="1"/>
</dbReference>
<dbReference type="PANTHER" id="PTHR30461:SF2">
    <property type="entry name" value="SERINE RECOMBINASE PINE-RELATED"/>
    <property type="match status" value="1"/>
</dbReference>
<reference evidence="4" key="1">
    <citation type="journal article" date="2020" name="Nature">
        <title>Giant virus diversity and host interactions through global metagenomics.</title>
        <authorList>
            <person name="Schulz F."/>
            <person name="Roux S."/>
            <person name="Paez-Espino D."/>
            <person name="Jungbluth S."/>
            <person name="Walsh D.A."/>
            <person name="Denef V.J."/>
            <person name="McMahon K.D."/>
            <person name="Konstantinidis K.T."/>
            <person name="Eloe-Fadrosh E.A."/>
            <person name="Kyrpides N.C."/>
            <person name="Woyke T."/>
        </authorList>
    </citation>
    <scope>NUCLEOTIDE SEQUENCE</scope>
    <source>
        <strain evidence="4">GVMAG-M-3300020192-26</strain>
    </source>
</reference>
<evidence type="ECO:0000256" key="2">
    <source>
        <dbReference type="ARBA" id="ARBA00023172"/>
    </source>
</evidence>
<dbReference type="InterPro" id="IPR048046">
    <property type="entry name" value="Transpos_IS607"/>
</dbReference>
<dbReference type="NCBIfam" id="NF033518">
    <property type="entry name" value="transpos_IS607"/>
    <property type="match status" value="1"/>
</dbReference>
<keyword evidence="2" id="KW-0233">DNA recombination</keyword>
<evidence type="ECO:0000259" key="3">
    <source>
        <dbReference type="PROSITE" id="PS51736"/>
    </source>
</evidence>
<name>A0A6C0CCE0_9ZZZZ</name>
<evidence type="ECO:0000256" key="1">
    <source>
        <dbReference type="ARBA" id="ARBA00023125"/>
    </source>
</evidence>
<organism evidence="4">
    <name type="scientific">viral metagenome</name>
    <dbReference type="NCBI Taxonomy" id="1070528"/>
    <lineage>
        <taxon>unclassified sequences</taxon>
        <taxon>metagenomes</taxon>
        <taxon>organismal metagenomes</taxon>
    </lineage>
</organism>
<dbReference type="EMBL" id="MN739369">
    <property type="protein sequence ID" value="QHT01325.1"/>
    <property type="molecule type" value="Genomic_DNA"/>
</dbReference>
<dbReference type="InterPro" id="IPR036162">
    <property type="entry name" value="Resolvase-like_N_sf"/>
</dbReference>
<keyword evidence="1" id="KW-0238">DNA-binding</keyword>
<proteinExistence type="predicted"/>
<dbReference type="Gene3D" id="3.40.50.1390">
    <property type="entry name" value="Resolvase, N-terminal catalytic domain"/>
    <property type="match status" value="1"/>
</dbReference>
<dbReference type="SUPFAM" id="SSF53041">
    <property type="entry name" value="Resolvase-like"/>
    <property type="match status" value="1"/>
</dbReference>
<dbReference type="PROSITE" id="PS51736">
    <property type="entry name" value="RECOMBINASES_3"/>
    <property type="match status" value="1"/>
</dbReference>
<dbReference type="GO" id="GO:0003677">
    <property type="term" value="F:DNA binding"/>
    <property type="evidence" value="ECO:0007669"/>
    <property type="project" value="UniProtKB-KW"/>
</dbReference>
<dbReference type="GO" id="GO:0000150">
    <property type="term" value="F:DNA strand exchange activity"/>
    <property type="evidence" value="ECO:0007669"/>
    <property type="project" value="InterPro"/>
</dbReference>
<dbReference type="InterPro" id="IPR006119">
    <property type="entry name" value="Resolv_N"/>
</dbReference>
<dbReference type="InterPro" id="IPR050639">
    <property type="entry name" value="SSR_resolvase"/>
</dbReference>